<evidence type="ECO:0000313" key="1">
    <source>
        <dbReference type="EMBL" id="DAD65307.1"/>
    </source>
</evidence>
<sequence length="385" mass="41977">MQTAGTPKVIVNVSKGNLQRQVPVLDSTAGIIGTAKTSSLIGKIQTVYSYDDAVEKGYTETAEPYLHRHIKEFYDELGGNQELWVQGVEDTMTMEQMVTATNANGLKKMLTLSQGRVNIVFVSRNPADSYTPGTGFLDSDVEKAITKSKPLCEYQQSINRPVRLLIEGRVANLSANPFYKPVDGENTFAGVILGGSQKDNSASGGLALARACKYGAHVKLGNGQNGVLSITQAYIGNRVLEEFTPTELDNFSDAGYILLHRRDGAAGYFFGIDKMAGKDDFHILVHGRLIDKAQRLAAATTTPFLETSVRMEANGNIHATDAKYIEDLIKSQIRSNMEEQISGVDVIVPVEQDIINTSKLSVQVKIQPLGYLSWIVVNLGLTKTI</sequence>
<name>A0A8S5L678_9CAUD</name>
<dbReference type="InterPro" id="IPR019694">
    <property type="entry name" value="Phage_HP1_Orf23"/>
</dbReference>
<dbReference type="EMBL" id="BK014641">
    <property type="protein sequence ID" value="DAD65307.1"/>
    <property type="molecule type" value="Genomic_DNA"/>
</dbReference>
<dbReference type="Pfam" id="PF10758">
    <property type="entry name" value="DUF2586"/>
    <property type="match status" value="1"/>
</dbReference>
<protein>
    <submittedName>
        <fullName evidence="1">Tail sheath protein</fullName>
    </submittedName>
</protein>
<proteinExistence type="predicted"/>
<organism evidence="1">
    <name type="scientific">Myoviridae sp. ctOoC8</name>
    <dbReference type="NCBI Taxonomy" id="2823542"/>
    <lineage>
        <taxon>Viruses</taxon>
        <taxon>Duplodnaviria</taxon>
        <taxon>Heunggongvirae</taxon>
        <taxon>Uroviricota</taxon>
        <taxon>Caudoviricetes</taxon>
    </lineage>
</organism>
<accession>A0A8S5L678</accession>
<reference evidence="1" key="1">
    <citation type="journal article" date="2021" name="Proc. Natl. Acad. Sci. U.S.A.">
        <title>A Catalog of Tens of Thousands of Viruses from Human Metagenomes Reveals Hidden Associations with Chronic Diseases.</title>
        <authorList>
            <person name="Tisza M.J."/>
            <person name="Buck C.B."/>
        </authorList>
    </citation>
    <scope>NUCLEOTIDE SEQUENCE</scope>
    <source>
        <strain evidence="1">CtOoC8</strain>
    </source>
</reference>